<dbReference type="NCBIfam" id="TIGR03172">
    <property type="entry name" value="selenium cofactor biosynthesis protein YqeC"/>
    <property type="match status" value="1"/>
</dbReference>
<dbReference type="RefSeq" id="WP_022170612.1">
    <property type="nucleotide sequence ID" value="NZ_CAKXER010000132.1"/>
</dbReference>
<gene>
    <name evidence="1" type="ORF">ERS852578_00734</name>
</gene>
<dbReference type="Proteomes" id="UP000095390">
    <property type="component" value="Unassembled WGS sequence"/>
</dbReference>
<evidence type="ECO:0000313" key="1">
    <source>
        <dbReference type="EMBL" id="CUM86422.1"/>
    </source>
</evidence>
<dbReference type="OrthoDB" id="368187at2"/>
<dbReference type="EMBL" id="CYYC01000006">
    <property type="protein sequence ID" value="CUM86422.1"/>
    <property type="molecule type" value="Genomic_DNA"/>
</dbReference>
<proteinExistence type="predicted"/>
<dbReference type="InterPro" id="IPR017587">
    <property type="entry name" value="YqeC"/>
</dbReference>
<accession>A0A173S7X3</accession>
<sequence length="275" mass="30772">MNKYFFNHDLSPLLGLADSQIITFIGGGGKTSLMNTLGKEFASHGYPTLLTTTTHIMKPDFLSDESYIENEDLGQLANIFTNLKKNTLPLAALGIPEKVVNSTVKWRSPSSDFCKKIAEFSKKFSTKNPYKFLKILCEGDGSKRLPIKLPKDGEPVFFPKTDTVIGVIGLSCLGKPIKETLFRYELLPNLTSLDNYFIKSLQSADIVTTDFLYRLCLSEKGLRKNITSQKFCIIFNQADILDEKALAEVIALRNQLQTKGICSHIISVKNNYIIN</sequence>
<reference evidence="1 2" key="1">
    <citation type="submission" date="2015-09" db="EMBL/GenBank/DDBJ databases">
        <authorList>
            <consortium name="Pathogen Informatics"/>
        </authorList>
    </citation>
    <scope>NUCLEOTIDE SEQUENCE [LARGE SCALE GENOMIC DNA]</scope>
    <source>
        <strain evidence="1 2">2789STDY5834966</strain>
    </source>
</reference>
<name>A0A173S7X3_9FIRM</name>
<dbReference type="AlphaFoldDB" id="A0A173S7X3"/>
<organism evidence="1 2">
    <name type="scientific">Anaerobutyricum hallii</name>
    <dbReference type="NCBI Taxonomy" id="39488"/>
    <lineage>
        <taxon>Bacteria</taxon>
        <taxon>Bacillati</taxon>
        <taxon>Bacillota</taxon>
        <taxon>Clostridia</taxon>
        <taxon>Lachnospirales</taxon>
        <taxon>Lachnospiraceae</taxon>
        <taxon>Anaerobutyricum</taxon>
    </lineage>
</organism>
<evidence type="ECO:0000313" key="2">
    <source>
        <dbReference type="Proteomes" id="UP000095390"/>
    </source>
</evidence>
<dbReference type="Pfam" id="PF19842">
    <property type="entry name" value="YqeC"/>
    <property type="match status" value="1"/>
</dbReference>
<protein>
    <submittedName>
        <fullName evidence="1">Putative selenium-dependent hydroxylase accessory protein YqeC</fullName>
    </submittedName>
</protein>